<sequence>MWEERKHLSVESQNKTNLNYRYQLISNRKLFYIVQLFMSGLSCTTLGGSLLLLATQYKLFSFRFSSNLFDLCYAAGMLCVPGVVTFCLRNSIKVRILHKSNITRIQELTVTTEVKRKNIHAGDEYFKRLKNSWANP</sequence>
<evidence type="ECO:0000313" key="2">
    <source>
        <dbReference type="WBParaSite" id="RSKR_0000388850.1"/>
    </source>
</evidence>
<accession>A0AC35TS10</accession>
<dbReference type="WBParaSite" id="RSKR_0000388850.1">
    <property type="protein sequence ID" value="RSKR_0000388850.1"/>
    <property type="gene ID" value="RSKR_0000388850"/>
</dbReference>
<evidence type="ECO:0000313" key="1">
    <source>
        <dbReference type="Proteomes" id="UP000095286"/>
    </source>
</evidence>
<reference evidence="2" key="1">
    <citation type="submission" date="2016-11" db="UniProtKB">
        <authorList>
            <consortium name="WormBaseParasite"/>
        </authorList>
    </citation>
    <scope>IDENTIFICATION</scope>
    <source>
        <strain evidence="2">KR3021</strain>
    </source>
</reference>
<organism evidence="1 2">
    <name type="scientific">Rhabditophanes sp. KR3021</name>
    <dbReference type="NCBI Taxonomy" id="114890"/>
    <lineage>
        <taxon>Eukaryota</taxon>
        <taxon>Metazoa</taxon>
        <taxon>Ecdysozoa</taxon>
        <taxon>Nematoda</taxon>
        <taxon>Chromadorea</taxon>
        <taxon>Rhabditida</taxon>
        <taxon>Tylenchina</taxon>
        <taxon>Panagrolaimomorpha</taxon>
        <taxon>Strongyloidoidea</taxon>
        <taxon>Alloionematidae</taxon>
        <taxon>Rhabditophanes</taxon>
    </lineage>
</organism>
<name>A0AC35TS10_9BILA</name>
<protein>
    <submittedName>
        <fullName evidence="2">Uncharacterized protein</fullName>
    </submittedName>
</protein>
<dbReference type="Proteomes" id="UP000095286">
    <property type="component" value="Unplaced"/>
</dbReference>
<proteinExistence type="predicted"/>